<keyword evidence="5" id="KW-1185">Reference proteome</keyword>
<gene>
    <name evidence="4" type="ORF">K469DRAFT_548564</name>
</gene>
<dbReference type="FunFam" id="1.10.472.10:FF:000101">
    <property type="entry name" value="Cyclin, putative"/>
    <property type="match status" value="1"/>
</dbReference>
<sequence length="391" mass="43771">MAPAADDHIGPHPSYIEVAKPYIFDQKLQHYLDTISMTEAKEDVVRLQGVAWIDNVRRFMQLPVRTFNTAVVYYHKFRLLHADNGYNWVDAAAAALFTACKIEDTLKKSREILCASWNLKVGSGEWLSPDDPIMGDVDRFEAHSKSITGLERLMLESAGFDFRNRHPQKLLIKLTKSAGLGRDTVGKTAYNMLLDLYRTFAPLKQTASTMAIACLELAARLHEADLSNIVGEREIKYKKWGTSRAEVMETLLDLLDLYTHHRASTSIGPLHPLETFISIRITLNQEASTASLPRFTESQSSPKPSPSVHANGLKPLQPTSPVTPMTPGTTSPGQGPTSAIGVRGQNGTVRFMLDASRARKEKADVEKFHKVEEEEYEVEVAIEPERRSRIR</sequence>
<dbReference type="InterPro" id="IPR043198">
    <property type="entry name" value="Cyclin/Ssn8"/>
</dbReference>
<evidence type="ECO:0000259" key="3">
    <source>
        <dbReference type="Pfam" id="PF00134"/>
    </source>
</evidence>
<accession>A0A6A6EU49</accession>
<dbReference type="InterPro" id="IPR006671">
    <property type="entry name" value="Cyclin_N"/>
</dbReference>
<dbReference type="Pfam" id="PF00134">
    <property type="entry name" value="Cyclin_N"/>
    <property type="match status" value="1"/>
</dbReference>
<feature type="compositionally biased region" description="Low complexity" evidence="2">
    <location>
        <begin position="319"/>
        <end position="338"/>
    </location>
</feature>
<organism evidence="4 5">
    <name type="scientific">Zopfia rhizophila CBS 207.26</name>
    <dbReference type="NCBI Taxonomy" id="1314779"/>
    <lineage>
        <taxon>Eukaryota</taxon>
        <taxon>Fungi</taxon>
        <taxon>Dikarya</taxon>
        <taxon>Ascomycota</taxon>
        <taxon>Pezizomycotina</taxon>
        <taxon>Dothideomycetes</taxon>
        <taxon>Dothideomycetes incertae sedis</taxon>
        <taxon>Zopfiaceae</taxon>
        <taxon>Zopfia</taxon>
    </lineage>
</organism>
<protein>
    <recommendedName>
        <fullName evidence="1">RNA polymerase II holoenzyme cyclin-like subunit</fullName>
    </recommendedName>
</protein>
<dbReference type="CDD" id="cd20546">
    <property type="entry name" value="CYCLIN_SpCG1C_ScCTK2-like_rpt2"/>
    <property type="match status" value="1"/>
</dbReference>
<name>A0A6A6EU49_9PEZI</name>
<dbReference type="InterPro" id="IPR036915">
    <property type="entry name" value="Cyclin-like_sf"/>
</dbReference>
<proteinExistence type="predicted"/>
<dbReference type="GO" id="GO:0006357">
    <property type="term" value="P:regulation of transcription by RNA polymerase II"/>
    <property type="evidence" value="ECO:0007669"/>
    <property type="project" value="InterPro"/>
</dbReference>
<dbReference type="SUPFAM" id="SSF47954">
    <property type="entry name" value="Cyclin-like"/>
    <property type="match status" value="2"/>
</dbReference>
<dbReference type="OrthoDB" id="4951845at2759"/>
<feature type="region of interest" description="Disordered" evidence="2">
    <location>
        <begin position="292"/>
        <end position="346"/>
    </location>
</feature>
<dbReference type="GO" id="GO:0016538">
    <property type="term" value="F:cyclin-dependent protein serine/threonine kinase regulator activity"/>
    <property type="evidence" value="ECO:0007669"/>
    <property type="project" value="InterPro"/>
</dbReference>
<evidence type="ECO:0000256" key="1">
    <source>
        <dbReference type="ARBA" id="ARBA00014912"/>
    </source>
</evidence>
<evidence type="ECO:0000256" key="2">
    <source>
        <dbReference type="SAM" id="MobiDB-lite"/>
    </source>
</evidence>
<reference evidence="4" key="1">
    <citation type="journal article" date="2020" name="Stud. Mycol.">
        <title>101 Dothideomycetes genomes: a test case for predicting lifestyles and emergence of pathogens.</title>
        <authorList>
            <person name="Haridas S."/>
            <person name="Albert R."/>
            <person name="Binder M."/>
            <person name="Bloem J."/>
            <person name="Labutti K."/>
            <person name="Salamov A."/>
            <person name="Andreopoulos B."/>
            <person name="Baker S."/>
            <person name="Barry K."/>
            <person name="Bills G."/>
            <person name="Bluhm B."/>
            <person name="Cannon C."/>
            <person name="Castanera R."/>
            <person name="Culley D."/>
            <person name="Daum C."/>
            <person name="Ezra D."/>
            <person name="Gonzalez J."/>
            <person name="Henrissat B."/>
            <person name="Kuo A."/>
            <person name="Liang C."/>
            <person name="Lipzen A."/>
            <person name="Lutzoni F."/>
            <person name="Magnuson J."/>
            <person name="Mondo S."/>
            <person name="Nolan M."/>
            <person name="Ohm R."/>
            <person name="Pangilinan J."/>
            <person name="Park H.-J."/>
            <person name="Ramirez L."/>
            <person name="Alfaro M."/>
            <person name="Sun H."/>
            <person name="Tritt A."/>
            <person name="Yoshinaga Y."/>
            <person name="Zwiers L.-H."/>
            <person name="Turgeon B."/>
            <person name="Goodwin S."/>
            <person name="Spatafora J."/>
            <person name="Crous P."/>
            <person name="Grigoriev I."/>
        </authorList>
    </citation>
    <scope>NUCLEOTIDE SEQUENCE</scope>
    <source>
        <strain evidence="4">CBS 207.26</strain>
    </source>
</reference>
<dbReference type="Gene3D" id="1.10.472.10">
    <property type="entry name" value="Cyclin-like"/>
    <property type="match status" value="2"/>
</dbReference>
<dbReference type="PANTHER" id="PTHR10026">
    <property type="entry name" value="CYCLIN"/>
    <property type="match status" value="1"/>
</dbReference>
<dbReference type="AlphaFoldDB" id="A0A6A6EU49"/>
<evidence type="ECO:0000313" key="5">
    <source>
        <dbReference type="Proteomes" id="UP000800200"/>
    </source>
</evidence>
<dbReference type="Proteomes" id="UP000800200">
    <property type="component" value="Unassembled WGS sequence"/>
</dbReference>
<feature type="compositionally biased region" description="Polar residues" evidence="2">
    <location>
        <begin position="292"/>
        <end position="302"/>
    </location>
</feature>
<feature type="domain" description="Cyclin N-terminal" evidence="3">
    <location>
        <begin position="42"/>
        <end position="161"/>
    </location>
</feature>
<evidence type="ECO:0000313" key="4">
    <source>
        <dbReference type="EMBL" id="KAF2194278.1"/>
    </source>
</evidence>
<dbReference type="EMBL" id="ML994612">
    <property type="protein sequence ID" value="KAF2194278.1"/>
    <property type="molecule type" value="Genomic_DNA"/>
</dbReference>